<dbReference type="Gene3D" id="3.40.50.2300">
    <property type="match status" value="2"/>
</dbReference>
<reference evidence="5 6" key="1">
    <citation type="submission" date="2019-06" db="EMBL/GenBank/DDBJ databases">
        <title>New taxonomy in bacterial strain CC-CFT640, isolated from vineyard.</title>
        <authorList>
            <person name="Lin S.-Y."/>
            <person name="Tsai C.-F."/>
            <person name="Young C.-C."/>
        </authorList>
    </citation>
    <scope>NUCLEOTIDE SEQUENCE [LARGE SCALE GENOMIC DNA]</scope>
    <source>
        <strain evidence="5 6">CC-CFT640</strain>
    </source>
</reference>
<accession>A0A5C8PRV3</accession>
<comment type="similarity">
    <text evidence="1">Belongs to the leucine-binding protein family.</text>
</comment>
<keyword evidence="2" id="KW-0732">Signal</keyword>
<proteinExistence type="inferred from homology"/>
<protein>
    <submittedName>
        <fullName evidence="5">Branched-chain amino acid ABC transporter</fullName>
    </submittedName>
</protein>
<dbReference type="InterPro" id="IPR006311">
    <property type="entry name" value="TAT_signal"/>
</dbReference>
<dbReference type="InterPro" id="IPR028081">
    <property type="entry name" value="Leu-bd"/>
</dbReference>
<dbReference type="InterPro" id="IPR028082">
    <property type="entry name" value="Peripla_BP_I"/>
</dbReference>
<dbReference type="SUPFAM" id="SSF53822">
    <property type="entry name" value="Periplasmic binding protein-like I"/>
    <property type="match status" value="1"/>
</dbReference>
<dbReference type="OrthoDB" id="7318060at2"/>
<evidence type="ECO:0000259" key="4">
    <source>
        <dbReference type="Pfam" id="PF13458"/>
    </source>
</evidence>
<dbReference type="Pfam" id="PF13458">
    <property type="entry name" value="Peripla_BP_6"/>
    <property type="match status" value="1"/>
</dbReference>
<evidence type="ECO:0000313" key="6">
    <source>
        <dbReference type="Proteomes" id="UP000321638"/>
    </source>
</evidence>
<dbReference type="PANTHER" id="PTHR30483">
    <property type="entry name" value="LEUCINE-SPECIFIC-BINDING PROTEIN"/>
    <property type="match status" value="1"/>
</dbReference>
<keyword evidence="3" id="KW-0813">Transport</keyword>
<gene>
    <name evidence="5" type="ORF">FHP25_07615</name>
</gene>
<dbReference type="Proteomes" id="UP000321638">
    <property type="component" value="Unassembled WGS sequence"/>
</dbReference>
<dbReference type="PROSITE" id="PS51318">
    <property type="entry name" value="TAT"/>
    <property type="match status" value="1"/>
</dbReference>
<dbReference type="AlphaFoldDB" id="A0A5C8PRV3"/>
<name>A0A5C8PRV3_9HYPH</name>
<dbReference type="GO" id="GO:0006865">
    <property type="term" value="P:amino acid transport"/>
    <property type="evidence" value="ECO:0007669"/>
    <property type="project" value="UniProtKB-KW"/>
</dbReference>
<sequence length="417" mass="45011">MSEIRIGLTRRALARRAAAGAALIAAPLPLRHALAQEKFDLKVGMLLPLSGVQAQIGQVCMRGAELANDVLADMKVGVRIELMRYDTETNADVARTQAEKAIAAGAHVLIGAFDSGHSMAIAQVCEQRSVPFIVNIAATPALTESGFKFLVRNFPTAPMLVTGALTLQKDLFAATGKTPKTAVLMSVNDTFGEAMMKAIPGLAKKLQMPYEILDVIAYDPRAKDLSAEVAKAKATKAELVMPVSRLNDAKLLIQEMVKQQYEPMGIVNPGAPGLYEVDFLKTMGKFANFHISNVPWMNPKSAMTQALEKRFAAKYKDGQVDLNVGYTFEAMLVAADAWKRAQSHAGGALMEALRRTDIKDHVMTGGPIQFDAKGQNVNIQAAAVQNLKNKPTVVLPAAFADAKPVFPMPGWRAKERG</sequence>
<evidence type="ECO:0000256" key="3">
    <source>
        <dbReference type="ARBA" id="ARBA00022970"/>
    </source>
</evidence>
<evidence type="ECO:0000256" key="2">
    <source>
        <dbReference type="ARBA" id="ARBA00022729"/>
    </source>
</evidence>
<dbReference type="RefSeq" id="WP_147846322.1">
    <property type="nucleotide sequence ID" value="NZ_DATAJT010000530.1"/>
</dbReference>
<feature type="domain" description="Leucine-binding protein" evidence="4">
    <location>
        <begin position="41"/>
        <end position="388"/>
    </location>
</feature>
<comment type="caution">
    <text evidence="5">The sequence shown here is derived from an EMBL/GenBank/DDBJ whole genome shotgun (WGS) entry which is preliminary data.</text>
</comment>
<keyword evidence="6" id="KW-1185">Reference proteome</keyword>
<dbReference type="CDD" id="cd06340">
    <property type="entry name" value="PBP1_ABC_ligand_binding-like"/>
    <property type="match status" value="1"/>
</dbReference>
<dbReference type="EMBL" id="VDUZ01000006">
    <property type="protein sequence ID" value="TXL78849.1"/>
    <property type="molecule type" value="Genomic_DNA"/>
</dbReference>
<organism evidence="5 6">
    <name type="scientific">Vineibacter terrae</name>
    <dbReference type="NCBI Taxonomy" id="2586908"/>
    <lineage>
        <taxon>Bacteria</taxon>
        <taxon>Pseudomonadati</taxon>
        <taxon>Pseudomonadota</taxon>
        <taxon>Alphaproteobacteria</taxon>
        <taxon>Hyphomicrobiales</taxon>
        <taxon>Vineibacter</taxon>
    </lineage>
</organism>
<evidence type="ECO:0000313" key="5">
    <source>
        <dbReference type="EMBL" id="TXL78849.1"/>
    </source>
</evidence>
<evidence type="ECO:0000256" key="1">
    <source>
        <dbReference type="ARBA" id="ARBA00010062"/>
    </source>
</evidence>
<keyword evidence="3" id="KW-0029">Amino-acid transport</keyword>
<dbReference type="InterPro" id="IPR051010">
    <property type="entry name" value="BCAA_transport"/>
</dbReference>